<feature type="transmembrane region" description="Helical" evidence="5">
    <location>
        <begin position="230"/>
        <end position="249"/>
    </location>
</feature>
<sequence>MLSGRQYDCLSPVGSDRTGGIIDSTSEDEEKCVSEPGRVSIRRAALSQELHLRKICCCSPGTKRYVIAFLCSLCLTVVIGMRTEMYGIIRDIHRSIQKLNSSQVDKNAKKVMFEQPEVRGQLPWDGNKAEDFLVDCLENALFFAYIIGSPIGGFLTVRHDSSFLLGCSVAMTCSVNLFLPLAATFSQDLYTYAGIVIFLRLLQGLAEGCLIPAVFGVLRFWSPGAERSTLVCLAVIGVSFGPLIGLPICTYIEQKWGFGQVVFYIYANMGLIWCVFWWRLVDEKPMQDKSLSSDERLYLESNLSSCRMDKKKQSRVIIPWTKIFTSKPVFAILLTYAADDWTFQISSVCMQTFYKQIYDAEDSKIFTYLSIPFLSRSLFVPLGESRFASFSKWLFVLLKLSTVSK</sequence>
<comment type="subcellular location">
    <subcellularLocation>
        <location evidence="1">Membrane</location>
        <topology evidence="1">Multi-pass membrane protein</topology>
    </subcellularLocation>
</comment>
<dbReference type="AlphaFoldDB" id="A0ABD2QJ53"/>
<dbReference type="InterPro" id="IPR011701">
    <property type="entry name" value="MFS"/>
</dbReference>
<evidence type="ECO:0000256" key="4">
    <source>
        <dbReference type="ARBA" id="ARBA00023136"/>
    </source>
</evidence>
<dbReference type="PANTHER" id="PTHR11662">
    <property type="entry name" value="SOLUTE CARRIER FAMILY 17"/>
    <property type="match status" value="1"/>
</dbReference>
<protein>
    <recommendedName>
        <fullName evidence="8">Major facilitator superfamily (MFS) profile domain-containing protein</fullName>
    </recommendedName>
</protein>
<dbReference type="SUPFAM" id="SSF103473">
    <property type="entry name" value="MFS general substrate transporter"/>
    <property type="match status" value="1"/>
</dbReference>
<dbReference type="InterPro" id="IPR036259">
    <property type="entry name" value="MFS_trans_sf"/>
</dbReference>
<evidence type="ECO:0008006" key="8">
    <source>
        <dbReference type="Google" id="ProtNLM"/>
    </source>
</evidence>
<evidence type="ECO:0000256" key="3">
    <source>
        <dbReference type="ARBA" id="ARBA00022989"/>
    </source>
</evidence>
<gene>
    <name evidence="6" type="ORF">Ciccas_001751</name>
</gene>
<feature type="transmembrane region" description="Helical" evidence="5">
    <location>
        <begin position="189"/>
        <end position="218"/>
    </location>
</feature>
<dbReference type="GO" id="GO:0016020">
    <property type="term" value="C:membrane"/>
    <property type="evidence" value="ECO:0007669"/>
    <property type="project" value="UniProtKB-SubCell"/>
</dbReference>
<dbReference type="InterPro" id="IPR050382">
    <property type="entry name" value="MFS_Na/Anion_cotransporter"/>
</dbReference>
<evidence type="ECO:0000256" key="5">
    <source>
        <dbReference type="SAM" id="Phobius"/>
    </source>
</evidence>
<dbReference type="Proteomes" id="UP001626550">
    <property type="component" value="Unassembled WGS sequence"/>
</dbReference>
<keyword evidence="2 5" id="KW-0812">Transmembrane</keyword>
<dbReference type="Pfam" id="PF07690">
    <property type="entry name" value="MFS_1"/>
    <property type="match status" value="1"/>
</dbReference>
<name>A0ABD2QJ53_9PLAT</name>
<reference evidence="6 7" key="1">
    <citation type="submission" date="2024-11" db="EMBL/GenBank/DDBJ databases">
        <title>Adaptive evolution of stress response genes in parasites aligns with host niche diversity.</title>
        <authorList>
            <person name="Hahn C."/>
            <person name="Resl P."/>
        </authorList>
    </citation>
    <scope>NUCLEOTIDE SEQUENCE [LARGE SCALE GENOMIC DNA]</scope>
    <source>
        <strain evidence="6">EGGRZ-B1_66</strain>
        <tissue evidence="6">Body</tissue>
    </source>
</reference>
<feature type="transmembrane region" description="Helical" evidence="5">
    <location>
        <begin position="163"/>
        <end position="183"/>
    </location>
</feature>
<accession>A0ABD2QJ53</accession>
<comment type="caution">
    <text evidence="6">The sequence shown here is derived from an EMBL/GenBank/DDBJ whole genome shotgun (WGS) entry which is preliminary data.</text>
</comment>
<proteinExistence type="predicted"/>
<keyword evidence="4 5" id="KW-0472">Membrane</keyword>
<evidence type="ECO:0000256" key="1">
    <source>
        <dbReference type="ARBA" id="ARBA00004141"/>
    </source>
</evidence>
<feature type="transmembrane region" description="Helical" evidence="5">
    <location>
        <begin position="65"/>
        <end position="89"/>
    </location>
</feature>
<organism evidence="6 7">
    <name type="scientific">Cichlidogyrus casuarinus</name>
    <dbReference type="NCBI Taxonomy" id="1844966"/>
    <lineage>
        <taxon>Eukaryota</taxon>
        <taxon>Metazoa</taxon>
        <taxon>Spiralia</taxon>
        <taxon>Lophotrochozoa</taxon>
        <taxon>Platyhelminthes</taxon>
        <taxon>Monogenea</taxon>
        <taxon>Monopisthocotylea</taxon>
        <taxon>Dactylogyridea</taxon>
        <taxon>Ancyrocephalidae</taxon>
        <taxon>Cichlidogyrus</taxon>
    </lineage>
</organism>
<evidence type="ECO:0000313" key="6">
    <source>
        <dbReference type="EMBL" id="KAL3319575.1"/>
    </source>
</evidence>
<evidence type="ECO:0000313" key="7">
    <source>
        <dbReference type="Proteomes" id="UP001626550"/>
    </source>
</evidence>
<dbReference type="Gene3D" id="1.20.1250.20">
    <property type="entry name" value="MFS general substrate transporter like domains"/>
    <property type="match status" value="1"/>
</dbReference>
<keyword evidence="7" id="KW-1185">Reference proteome</keyword>
<keyword evidence="3 5" id="KW-1133">Transmembrane helix</keyword>
<feature type="transmembrane region" description="Helical" evidence="5">
    <location>
        <begin position="261"/>
        <end position="281"/>
    </location>
</feature>
<dbReference type="PANTHER" id="PTHR11662:SF399">
    <property type="entry name" value="FI19708P1-RELATED"/>
    <property type="match status" value="1"/>
</dbReference>
<evidence type="ECO:0000256" key="2">
    <source>
        <dbReference type="ARBA" id="ARBA00022692"/>
    </source>
</evidence>
<dbReference type="EMBL" id="JBJKFK010000123">
    <property type="protein sequence ID" value="KAL3319575.1"/>
    <property type="molecule type" value="Genomic_DNA"/>
</dbReference>